<dbReference type="RefSeq" id="WP_283423736.1">
    <property type="nucleotide sequence ID" value="NZ_FXTZ01000019.1"/>
</dbReference>
<proteinExistence type="predicted"/>
<dbReference type="InterPro" id="IPR045427">
    <property type="entry name" value="MoxR"/>
</dbReference>
<dbReference type="Proteomes" id="UP001157960">
    <property type="component" value="Unassembled WGS sequence"/>
</dbReference>
<accession>A0ABY1PI69</accession>
<name>A0ABY1PI69_9FLAO</name>
<dbReference type="SMART" id="SM00382">
    <property type="entry name" value="AAA"/>
    <property type="match status" value="1"/>
</dbReference>
<reference evidence="2 3" key="1">
    <citation type="submission" date="2017-05" db="EMBL/GenBank/DDBJ databases">
        <authorList>
            <person name="Varghese N."/>
            <person name="Submissions S."/>
        </authorList>
    </citation>
    <scope>NUCLEOTIDE SEQUENCE [LARGE SCALE GENOMIC DNA]</scope>
    <source>
        <strain evidence="2 3">DSM 28214</strain>
    </source>
</reference>
<dbReference type="CDD" id="cd00009">
    <property type="entry name" value="AAA"/>
    <property type="match status" value="1"/>
</dbReference>
<dbReference type="SUPFAM" id="SSF52540">
    <property type="entry name" value="P-loop containing nucleoside triphosphate hydrolases"/>
    <property type="match status" value="1"/>
</dbReference>
<evidence type="ECO:0000313" key="3">
    <source>
        <dbReference type="Proteomes" id="UP001157960"/>
    </source>
</evidence>
<dbReference type="PANTHER" id="PTHR32204">
    <property type="entry name" value="ATPASE RAVA"/>
    <property type="match status" value="1"/>
</dbReference>
<dbReference type="Gene3D" id="3.40.50.300">
    <property type="entry name" value="P-loop containing nucleotide triphosphate hydrolases"/>
    <property type="match status" value="1"/>
</dbReference>
<evidence type="ECO:0000259" key="1">
    <source>
        <dbReference type="SMART" id="SM00382"/>
    </source>
</evidence>
<dbReference type="Pfam" id="PF20030">
    <property type="entry name" value="bpMoxR"/>
    <property type="match status" value="1"/>
</dbReference>
<sequence length="377" mass="43271">MTQNIEKLNHVLRYVKDTFVGKDDVIDLLGICLLARENAFLYGPPGTAKSAIVRTLAQVVKDGKNFEYLLTRFTEPNEIFGPFDIRKLKEGELLTNTEGMMPEASMVFLDEIFNANSAILNSLLMALNEKIFKRGKETKHLPALMFVGASNMLPEDEALNALFDRFLIRINVDYVHPDLLQQVLLAGRKLEDNSENETPEILSHEIKELQNLCRTVELKPIYEVYLNTIMSLRNTGIAISDRRAVKMQNLIAASALICGRNEAILSDLWVLKHIWDTEEQIEILEGIINRTIEKDDHPNSHPQALQNKTPDPEEVMKDVKILIGKWNGGSLSFEEQNVIKDKLRYLQSRCEWIRNPEQKKYIQQEIESLWQKILQSI</sequence>
<dbReference type="EMBL" id="FXTZ01000019">
    <property type="protein sequence ID" value="SMP34919.1"/>
    <property type="molecule type" value="Genomic_DNA"/>
</dbReference>
<dbReference type="PANTHER" id="PTHR32204:SF0">
    <property type="entry name" value="ATPASE RAVA"/>
    <property type="match status" value="1"/>
</dbReference>
<dbReference type="InterPro" id="IPR003593">
    <property type="entry name" value="AAA+_ATPase"/>
</dbReference>
<gene>
    <name evidence="2" type="ORF">SAMN06264346_11939</name>
</gene>
<organism evidence="2 3">
    <name type="scientific">Chryseobacterium profundimaris</name>
    <dbReference type="NCBI Taxonomy" id="1387275"/>
    <lineage>
        <taxon>Bacteria</taxon>
        <taxon>Pseudomonadati</taxon>
        <taxon>Bacteroidota</taxon>
        <taxon>Flavobacteriia</taxon>
        <taxon>Flavobacteriales</taxon>
        <taxon>Weeksellaceae</taxon>
        <taxon>Chryseobacterium group</taxon>
        <taxon>Chryseobacterium</taxon>
    </lineage>
</organism>
<protein>
    <submittedName>
        <fullName evidence="2">MoxR-like ATPase</fullName>
    </submittedName>
</protein>
<keyword evidence="3" id="KW-1185">Reference proteome</keyword>
<evidence type="ECO:0000313" key="2">
    <source>
        <dbReference type="EMBL" id="SMP34919.1"/>
    </source>
</evidence>
<dbReference type="InterPro" id="IPR027417">
    <property type="entry name" value="P-loop_NTPase"/>
</dbReference>
<feature type="domain" description="AAA+ ATPase" evidence="1">
    <location>
        <begin position="35"/>
        <end position="176"/>
    </location>
</feature>
<dbReference type="InterPro" id="IPR050513">
    <property type="entry name" value="RavA_ATPases"/>
</dbReference>
<dbReference type="InterPro" id="IPR041538">
    <property type="entry name" value="RavA-like_AAA_lid"/>
</dbReference>
<comment type="caution">
    <text evidence="2">The sequence shown here is derived from an EMBL/GenBank/DDBJ whole genome shotgun (WGS) entry which is preliminary data.</text>
</comment>
<dbReference type="Pfam" id="PF17868">
    <property type="entry name" value="AAA_lid_8"/>
    <property type="match status" value="1"/>
</dbReference>